<evidence type="ECO:0000256" key="7">
    <source>
        <dbReference type="ARBA" id="ARBA00022927"/>
    </source>
</evidence>
<dbReference type="EMBL" id="OU015566">
    <property type="protein sequence ID" value="CAG5106433.1"/>
    <property type="molecule type" value="Genomic_DNA"/>
</dbReference>
<evidence type="ECO:0000313" key="15">
    <source>
        <dbReference type="Proteomes" id="UP001158576"/>
    </source>
</evidence>
<comment type="subcellular location">
    <subcellularLocation>
        <location evidence="2 11">Golgi apparatus membrane</location>
        <topology evidence="2 11">Peripheral membrane protein</topology>
    </subcellularLocation>
</comment>
<dbReference type="PANTHER" id="PTHR21506:SF0">
    <property type="entry name" value="CONSERVED OLIGOMERIC GOLGI COMPLEX SUBUNIT 6"/>
    <property type="match status" value="1"/>
</dbReference>
<feature type="domain" description="Conserved Oligomeric Golgi complex subunit 6 C-terminal" evidence="13">
    <location>
        <begin position="179"/>
        <end position="647"/>
    </location>
</feature>
<name>A0ABN7SSY4_OIKDI</name>
<comment type="subunit">
    <text evidence="4">Component of the conserved oligomeric Golgi complex which is composed of eight different subunits and is required for normal Golgi morphology and localization.</text>
</comment>
<keyword evidence="6 11" id="KW-0813">Transport</keyword>
<evidence type="ECO:0000256" key="2">
    <source>
        <dbReference type="ARBA" id="ARBA00004395"/>
    </source>
</evidence>
<evidence type="ECO:0000259" key="13">
    <source>
        <dbReference type="Pfam" id="PF20653"/>
    </source>
</evidence>
<evidence type="ECO:0000256" key="4">
    <source>
        <dbReference type="ARBA" id="ARBA00011166"/>
    </source>
</evidence>
<gene>
    <name evidence="14" type="ORF">OKIOD_LOCUS11606</name>
</gene>
<dbReference type="PANTHER" id="PTHR21506">
    <property type="entry name" value="COMPONENT OF OLIGOMERIC GOLGI COMPLEX 6"/>
    <property type="match status" value="1"/>
</dbReference>
<evidence type="ECO:0000256" key="5">
    <source>
        <dbReference type="ARBA" id="ARBA00020973"/>
    </source>
</evidence>
<evidence type="ECO:0000313" key="14">
    <source>
        <dbReference type="EMBL" id="CAG5106433.1"/>
    </source>
</evidence>
<keyword evidence="15" id="KW-1185">Reference proteome</keyword>
<feature type="domain" description="Conserved oligomeric complex COG6 N-terminal" evidence="12">
    <location>
        <begin position="34"/>
        <end position="145"/>
    </location>
</feature>
<proteinExistence type="inferred from homology"/>
<dbReference type="SMART" id="SM01087">
    <property type="entry name" value="COG6"/>
    <property type="match status" value="1"/>
</dbReference>
<evidence type="ECO:0000256" key="11">
    <source>
        <dbReference type="RuleBase" id="RU365075"/>
    </source>
</evidence>
<reference evidence="14 15" key="1">
    <citation type="submission" date="2021-04" db="EMBL/GenBank/DDBJ databases">
        <authorList>
            <person name="Bliznina A."/>
        </authorList>
    </citation>
    <scope>NUCLEOTIDE SEQUENCE [LARGE SCALE GENOMIC DNA]</scope>
</reference>
<dbReference type="Proteomes" id="UP001158576">
    <property type="component" value="Chromosome 1"/>
</dbReference>
<evidence type="ECO:0000256" key="1">
    <source>
        <dbReference type="ARBA" id="ARBA00003627"/>
    </source>
</evidence>
<evidence type="ECO:0000256" key="6">
    <source>
        <dbReference type="ARBA" id="ARBA00022448"/>
    </source>
</evidence>
<comment type="function">
    <text evidence="1 11">Required for normal Golgi function.</text>
</comment>
<evidence type="ECO:0000259" key="12">
    <source>
        <dbReference type="Pfam" id="PF06419"/>
    </source>
</evidence>
<evidence type="ECO:0000256" key="8">
    <source>
        <dbReference type="ARBA" id="ARBA00023034"/>
    </source>
</evidence>
<keyword evidence="9 11" id="KW-0472">Membrane</keyword>
<evidence type="ECO:0000256" key="10">
    <source>
        <dbReference type="ARBA" id="ARBA00031348"/>
    </source>
</evidence>
<evidence type="ECO:0000256" key="9">
    <source>
        <dbReference type="ARBA" id="ARBA00023136"/>
    </source>
</evidence>
<dbReference type="InterPro" id="IPR010490">
    <property type="entry name" value="COG6"/>
</dbReference>
<accession>A0ABN7SSY4</accession>
<organism evidence="14 15">
    <name type="scientific">Oikopleura dioica</name>
    <name type="common">Tunicate</name>
    <dbReference type="NCBI Taxonomy" id="34765"/>
    <lineage>
        <taxon>Eukaryota</taxon>
        <taxon>Metazoa</taxon>
        <taxon>Chordata</taxon>
        <taxon>Tunicata</taxon>
        <taxon>Appendicularia</taxon>
        <taxon>Copelata</taxon>
        <taxon>Oikopleuridae</taxon>
        <taxon>Oikopleura</taxon>
    </lineage>
</organism>
<comment type="similarity">
    <text evidence="3 11">Belongs to the COG6 family.</text>
</comment>
<keyword evidence="7 11" id="KW-0653">Protein transport</keyword>
<dbReference type="Pfam" id="PF20653">
    <property type="entry name" value="COG6_C"/>
    <property type="match status" value="1"/>
</dbReference>
<protein>
    <recommendedName>
        <fullName evidence="5 11">Conserved oligomeric Golgi complex subunit 6</fullName>
        <shortName evidence="11">COG complex subunit 6</shortName>
    </recommendedName>
    <alternativeName>
        <fullName evidence="10 11">Component of oligomeric Golgi complex 6</fullName>
    </alternativeName>
</protein>
<dbReference type="Pfam" id="PF06419">
    <property type="entry name" value="COG6_N"/>
    <property type="match status" value="1"/>
</dbReference>
<dbReference type="InterPro" id="IPR048369">
    <property type="entry name" value="COG6_C"/>
</dbReference>
<keyword evidence="8 11" id="KW-0333">Golgi apparatus</keyword>
<evidence type="ECO:0000256" key="3">
    <source>
        <dbReference type="ARBA" id="ARBA00011023"/>
    </source>
</evidence>
<dbReference type="InterPro" id="IPR048368">
    <property type="entry name" value="COG6_N"/>
</dbReference>
<sequence length="648" mass="74000">MDTAVANPLSRKIKKILDMKLDSDKELIEAMKSLSTFFGENNLRNRKNLRSVIERRGLKINQEFLNDYRILKEQIDQVTQEVQGMSQCCEEMSERLKIAKTQTASLISNTSELRKEGRIIEMRQQAASTFIEKFQLTSVQFQTLRAGPNEPLNEEFFTALDRVQEIHSKVKVLLRSNQQTAGLEIMEEMALFQEAGYERLYRWGQTQTRSLTSEEIEVNSTLQRAMKALSDRAVLFRYTLDEYANARKSTTVRGFIEALTRGSRDQAQPRPIELHSHDPLRYVGDMAAWIHQCAATERENFNQLVKQCPEHLVAPHRRDMMLKILEGVCRPLKIRLEQILVAEPGPVALYKLSNLLQFYQRTISQIVNTASAPTKLDEKSTAEKFEHDILETLNELQELCKKMFFNSLTFMSQKFTSNVAAPPTDLGCNQTLTSALKLLRDILSIQDGNVAPMENRKKDFQTVLTTILDPLLQNCQLSASHLSMADMSTYMINSLQSIVNTLSFYEFGVEHRLEMLQGQIDAHASTLSNEQAAFILTRGGIATIYATCDRYKPESEEKLSSMPGLDQESLTTGLSQFESYLSNPDVHQLPQFNLLNSPIIRNNILKASQELVFASYLTVYKALESTDCYDNKEILLRRTPDQIKRLLC</sequence>